<dbReference type="PANTHER" id="PTHR30461">
    <property type="entry name" value="DNA-INVERTASE FROM LAMBDOID PROPHAGE"/>
    <property type="match status" value="1"/>
</dbReference>
<gene>
    <name evidence="3" type="ORF">MM59RIKEN_29560</name>
</gene>
<dbReference type="Pfam" id="PF00239">
    <property type="entry name" value="Resolvase"/>
    <property type="match status" value="1"/>
</dbReference>
<dbReference type="KEGG" id="pfaa:MM59RIKEN_29560"/>
<dbReference type="Gene3D" id="3.40.50.1390">
    <property type="entry name" value="Resolvase, N-terminal catalytic domain"/>
    <property type="match status" value="1"/>
</dbReference>
<sequence length="311" mass="36001">MSGYVIEIPQEQENSSIWSRQLRVAAYCRVSASYEEQQQSLENQIEYFTQYIKRNPFWRFVAVYTDNASGLHTKNRPGYQKMLKDCRKGKIDLILVKSLSRFGRDAKETMTTIRRLKQMGIGVYVEMGGINTLTTPDSIIDLYAAFDQAESQNKSDNIKFGLRQRMKSGKAMLYHSQFLGYTKGPDGVLRVVPEEAEIVRKIFDLYVQGNGVRKIKRYLEEHGVKTVTGKREWSTSTIDRMLSNEKYIGQVLMQKSYTPDFLTGKQVKNDGQLDMYLVEDAHEAIIDRETFNQVQEMKGHIKHTVQMEQML</sequence>
<dbReference type="EMBL" id="AP023421">
    <property type="protein sequence ID" value="BCK85637.1"/>
    <property type="molecule type" value="Genomic_DNA"/>
</dbReference>
<proteinExistence type="predicted"/>
<protein>
    <recommendedName>
        <fullName evidence="5">Recombinase family protein</fullName>
    </recommendedName>
</protein>
<evidence type="ECO:0000313" key="4">
    <source>
        <dbReference type="Proteomes" id="UP000679848"/>
    </source>
</evidence>
<name>A0A810QHP1_9FIRM</name>
<dbReference type="SMART" id="SM00857">
    <property type="entry name" value="Resolvase"/>
    <property type="match status" value="1"/>
</dbReference>
<evidence type="ECO:0000313" key="3">
    <source>
        <dbReference type="EMBL" id="BCK85637.1"/>
    </source>
</evidence>
<dbReference type="GO" id="GO:0000150">
    <property type="term" value="F:DNA strand exchange activity"/>
    <property type="evidence" value="ECO:0007669"/>
    <property type="project" value="InterPro"/>
</dbReference>
<dbReference type="InterPro" id="IPR036162">
    <property type="entry name" value="Resolvase-like_N_sf"/>
</dbReference>
<feature type="domain" description="Resolvase/invertase-type recombinase catalytic" evidence="1">
    <location>
        <begin position="23"/>
        <end position="173"/>
    </location>
</feature>
<accession>A0A810QHP1</accession>
<dbReference type="Pfam" id="PF07508">
    <property type="entry name" value="Recombinase"/>
    <property type="match status" value="1"/>
</dbReference>
<dbReference type="InterPro" id="IPR011109">
    <property type="entry name" value="DNA_bind_recombinase_dom"/>
</dbReference>
<feature type="domain" description="Recombinase" evidence="2">
    <location>
        <begin position="178"/>
        <end position="304"/>
    </location>
</feature>
<dbReference type="SUPFAM" id="SSF53041">
    <property type="entry name" value="Resolvase-like"/>
    <property type="match status" value="1"/>
</dbReference>
<dbReference type="Proteomes" id="UP000679848">
    <property type="component" value="Plasmid pMM59_01"/>
</dbReference>
<dbReference type="PROSITE" id="PS51736">
    <property type="entry name" value="RECOMBINASES_3"/>
    <property type="match status" value="1"/>
</dbReference>
<evidence type="ECO:0000259" key="2">
    <source>
        <dbReference type="PROSITE" id="PS51737"/>
    </source>
</evidence>
<dbReference type="RefSeq" id="WP_213543709.1">
    <property type="nucleotide sequence ID" value="NZ_AP023421.1"/>
</dbReference>
<keyword evidence="3" id="KW-0614">Plasmid</keyword>
<evidence type="ECO:0000259" key="1">
    <source>
        <dbReference type="PROSITE" id="PS51736"/>
    </source>
</evidence>
<dbReference type="PROSITE" id="PS51737">
    <property type="entry name" value="RECOMBINASE_DNA_BIND"/>
    <property type="match status" value="1"/>
</dbReference>
<dbReference type="CDD" id="cd00338">
    <property type="entry name" value="Ser_Recombinase"/>
    <property type="match status" value="1"/>
</dbReference>
<evidence type="ECO:0008006" key="5">
    <source>
        <dbReference type="Google" id="ProtNLM"/>
    </source>
</evidence>
<dbReference type="Gene3D" id="3.90.1750.20">
    <property type="entry name" value="Putative Large Serine Recombinase, Chain B, Domain 2"/>
    <property type="match status" value="1"/>
</dbReference>
<keyword evidence="4" id="KW-1185">Reference proteome</keyword>
<dbReference type="InterPro" id="IPR038109">
    <property type="entry name" value="DNA_bind_recomb_sf"/>
</dbReference>
<reference evidence="3" key="1">
    <citation type="submission" date="2020-09" db="EMBL/GenBank/DDBJ databases">
        <title>New species isolated from human feces.</title>
        <authorList>
            <person name="Kitahara M."/>
            <person name="Shigeno Y."/>
            <person name="Shime M."/>
            <person name="Matsumoto Y."/>
            <person name="Nakamura S."/>
            <person name="Motooka D."/>
            <person name="Fukuoka S."/>
            <person name="Nishikawa H."/>
            <person name="Benno Y."/>
        </authorList>
    </citation>
    <scope>NUCLEOTIDE SEQUENCE</scope>
    <source>
        <strain evidence="3">MM59</strain>
        <plasmid evidence="3">pMM59_01</plasmid>
    </source>
</reference>
<dbReference type="PANTHER" id="PTHR30461:SF23">
    <property type="entry name" value="DNA RECOMBINASE-RELATED"/>
    <property type="match status" value="1"/>
</dbReference>
<dbReference type="InterPro" id="IPR006119">
    <property type="entry name" value="Resolv_N"/>
</dbReference>
<organism evidence="3 4">
    <name type="scientific">Pusillibacter faecalis</name>
    <dbReference type="NCBI Taxonomy" id="2714358"/>
    <lineage>
        <taxon>Bacteria</taxon>
        <taxon>Bacillati</taxon>
        <taxon>Bacillota</taxon>
        <taxon>Clostridia</taxon>
        <taxon>Eubacteriales</taxon>
        <taxon>Oscillospiraceae</taxon>
        <taxon>Pusillibacter</taxon>
    </lineage>
</organism>
<dbReference type="AlphaFoldDB" id="A0A810QHP1"/>
<dbReference type="GO" id="GO:0003677">
    <property type="term" value="F:DNA binding"/>
    <property type="evidence" value="ECO:0007669"/>
    <property type="project" value="InterPro"/>
</dbReference>
<dbReference type="InterPro" id="IPR050639">
    <property type="entry name" value="SSR_resolvase"/>
</dbReference>
<geneLocation type="plasmid" evidence="3 4">
    <name>pMM59_01</name>
</geneLocation>